<dbReference type="EMBL" id="JACKWZ010000115">
    <property type="protein sequence ID" value="KAF9415206.1"/>
    <property type="molecule type" value="Genomic_DNA"/>
</dbReference>
<name>A0A835L3Y7_SPOEX</name>
<accession>A0A835L3Y7</accession>
<gene>
    <name evidence="2" type="ORF">HW555_007082</name>
</gene>
<proteinExistence type="predicted"/>
<evidence type="ECO:0000313" key="3">
    <source>
        <dbReference type="Proteomes" id="UP000648187"/>
    </source>
</evidence>
<reference evidence="2" key="1">
    <citation type="submission" date="2020-08" db="EMBL/GenBank/DDBJ databases">
        <title>Spodoptera exigua strain:BAW_Kor-Di-RS1 Genome sequencing and assembly.</title>
        <authorList>
            <person name="Kim J."/>
            <person name="Nam H.Y."/>
            <person name="Kwon M."/>
            <person name="Choi J.H."/>
            <person name="Cho S.R."/>
            <person name="Kim G.-H."/>
        </authorList>
    </citation>
    <scope>NUCLEOTIDE SEQUENCE</scope>
    <source>
        <strain evidence="2">BAW_Kor-Di-RS1</strain>
        <tissue evidence="2">Whole-body</tissue>
    </source>
</reference>
<evidence type="ECO:0000256" key="1">
    <source>
        <dbReference type="SAM" id="MobiDB-lite"/>
    </source>
</evidence>
<feature type="region of interest" description="Disordered" evidence="1">
    <location>
        <begin position="1"/>
        <end position="24"/>
    </location>
</feature>
<protein>
    <submittedName>
        <fullName evidence="2">Uncharacterized protein</fullName>
    </submittedName>
</protein>
<feature type="non-terminal residue" evidence="2">
    <location>
        <position position="1"/>
    </location>
</feature>
<dbReference type="AlphaFoldDB" id="A0A835L3Y7"/>
<sequence>MNSGEAGGVVSPLPAGVDPGASQYGQAEAGRISVLIARRRGRDQVRHFTRHVLADRPAHVMDQGYQ</sequence>
<evidence type="ECO:0000313" key="2">
    <source>
        <dbReference type="EMBL" id="KAF9415206.1"/>
    </source>
</evidence>
<keyword evidence="3" id="KW-1185">Reference proteome</keyword>
<comment type="caution">
    <text evidence="2">The sequence shown here is derived from an EMBL/GenBank/DDBJ whole genome shotgun (WGS) entry which is preliminary data.</text>
</comment>
<organism evidence="2 3">
    <name type="scientific">Spodoptera exigua</name>
    <name type="common">Beet armyworm</name>
    <name type="synonym">Noctua fulgens</name>
    <dbReference type="NCBI Taxonomy" id="7107"/>
    <lineage>
        <taxon>Eukaryota</taxon>
        <taxon>Metazoa</taxon>
        <taxon>Ecdysozoa</taxon>
        <taxon>Arthropoda</taxon>
        <taxon>Hexapoda</taxon>
        <taxon>Insecta</taxon>
        <taxon>Pterygota</taxon>
        <taxon>Neoptera</taxon>
        <taxon>Endopterygota</taxon>
        <taxon>Lepidoptera</taxon>
        <taxon>Glossata</taxon>
        <taxon>Ditrysia</taxon>
        <taxon>Noctuoidea</taxon>
        <taxon>Noctuidae</taxon>
        <taxon>Amphipyrinae</taxon>
        <taxon>Spodoptera</taxon>
    </lineage>
</organism>
<dbReference type="Proteomes" id="UP000648187">
    <property type="component" value="Unassembled WGS sequence"/>
</dbReference>